<accession>A0A0M2HQC3</accession>
<dbReference type="Proteomes" id="UP000033900">
    <property type="component" value="Unassembled WGS sequence"/>
</dbReference>
<comment type="caution">
    <text evidence="2">The sequence shown here is derived from an EMBL/GenBank/DDBJ whole genome shotgun (WGS) entry which is preliminary data.</text>
</comment>
<dbReference type="AlphaFoldDB" id="A0A0M2HQC3"/>
<feature type="transmembrane region" description="Helical" evidence="1">
    <location>
        <begin position="133"/>
        <end position="153"/>
    </location>
</feature>
<keyword evidence="1" id="KW-0812">Transmembrane</keyword>
<organism evidence="2 3">
    <name type="scientific">Microbacterium hydrocarbonoxydans</name>
    <dbReference type="NCBI Taxonomy" id="273678"/>
    <lineage>
        <taxon>Bacteria</taxon>
        <taxon>Bacillati</taxon>
        <taxon>Actinomycetota</taxon>
        <taxon>Actinomycetes</taxon>
        <taxon>Micrococcales</taxon>
        <taxon>Microbacteriaceae</taxon>
        <taxon>Microbacterium</taxon>
    </lineage>
</organism>
<feature type="transmembrane region" description="Helical" evidence="1">
    <location>
        <begin position="198"/>
        <end position="218"/>
    </location>
</feature>
<keyword evidence="1" id="KW-1133">Transmembrane helix</keyword>
<evidence type="ECO:0000313" key="2">
    <source>
        <dbReference type="EMBL" id="KJL46676.1"/>
    </source>
</evidence>
<sequence>MEHKPITGADPLEPPSAEVARHYLDVADDVKERSDAQIDGFQGWLTIANGLLLFVYLMAFAFLWRTGRTDDVPILVFVMVASSQVLSGAEERGTARQLFSRGRLLRTILLVLAGLSVLAAFVVAVVGGDAAPFAAIVMPALVGTSAFVVIGVLQLRGAGRASIRETRARFGRPARWTTFTLGLLIAVLILVAGFRDPLLSNLVSIFALFAVVVGIAGARTDWGLARLGQVWHWPQFAVLGASSVLLVAVVVLMSTTEAVTSAGVVLAAVAVVAFTALVSFAVDRGR</sequence>
<evidence type="ECO:0000256" key="1">
    <source>
        <dbReference type="SAM" id="Phobius"/>
    </source>
</evidence>
<dbReference type="EMBL" id="JYJB01000010">
    <property type="protein sequence ID" value="KJL46676.1"/>
    <property type="molecule type" value="Genomic_DNA"/>
</dbReference>
<proteinExistence type="predicted"/>
<keyword evidence="3" id="KW-1185">Reference proteome</keyword>
<dbReference type="PATRIC" id="fig|273678.4.peg.3310"/>
<feature type="transmembrane region" description="Helical" evidence="1">
    <location>
        <begin position="259"/>
        <end position="282"/>
    </location>
</feature>
<dbReference type="OrthoDB" id="5073938at2"/>
<feature type="transmembrane region" description="Helical" evidence="1">
    <location>
        <begin position="230"/>
        <end position="253"/>
    </location>
</feature>
<feature type="transmembrane region" description="Helical" evidence="1">
    <location>
        <begin position="109"/>
        <end position="127"/>
    </location>
</feature>
<gene>
    <name evidence="2" type="ORF">RS84_03316</name>
</gene>
<dbReference type="STRING" id="273678.RS84_03316"/>
<protein>
    <submittedName>
        <fullName evidence="2">Uncharacterized protein</fullName>
    </submittedName>
</protein>
<feature type="transmembrane region" description="Helical" evidence="1">
    <location>
        <begin position="174"/>
        <end position="192"/>
    </location>
</feature>
<name>A0A0M2HQC3_9MICO</name>
<keyword evidence="1" id="KW-0472">Membrane</keyword>
<reference evidence="2 3" key="1">
    <citation type="submission" date="2015-02" db="EMBL/GenBank/DDBJ databases">
        <title>Draft genome sequences of ten Microbacterium spp. with emphasis on heavy metal contaminated environments.</title>
        <authorList>
            <person name="Corretto E."/>
        </authorList>
    </citation>
    <scope>NUCLEOTIDE SEQUENCE [LARGE SCALE GENOMIC DNA]</scope>
    <source>
        <strain evidence="2 3">SA35</strain>
    </source>
</reference>
<feature type="transmembrane region" description="Helical" evidence="1">
    <location>
        <begin position="43"/>
        <end position="66"/>
    </location>
</feature>
<evidence type="ECO:0000313" key="3">
    <source>
        <dbReference type="Proteomes" id="UP000033900"/>
    </source>
</evidence>
<dbReference type="RefSeq" id="WP_045258816.1">
    <property type="nucleotide sequence ID" value="NZ_JYJB01000010.1"/>
</dbReference>